<reference evidence="3" key="2">
    <citation type="submission" date="2017-11" db="EMBL/GenBank/DDBJ databases">
        <title>Coralsnake Venomics: Analyses of Venom Gland Transcriptomes and Proteomes of Six Brazilian Taxa.</title>
        <authorList>
            <person name="Aird S.D."/>
            <person name="Jorge da Silva N."/>
            <person name="Qiu L."/>
            <person name="Villar-Briones A."/>
            <person name="Aparecida-Saddi V."/>
            <person name="Campos-Telles M.P."/>
            <person name="Grau M."/>
            <person name="Mikheyev A.S."/>
        </authorList>
    </citation>
    <scope>NUCLEOTIDE SEQUENCE</scope>
    <source>
        <tissue evidence="3">Venom_gland</tissue>
    </source>
</reference>
<keyword evidence="1" id="KW-1133">Transmembrane helix</keyword>
<dbReference type="AlphaFoldDB" id="A0A2D4FWR3"/>
<keyword evidence="1" id="KW-0812">Transmembrane</keyword>
<accession>A0A2D4FWR3</accession>
<feature type="chain" id="PRO_5013649300" evidence="2">
    <location>
        <begin position="23"/>
        <end position="118"/>
    </location>
</feature>
<sequence>MYLKKKGSAVFILLYVTQFSCTVKQFSVFVLKSNPVKSGLSPHNAFLINCSCNGFGMKYFYFKSNFQLFFIFYTNLYMRCIYFPVKSKSKTRNLYFVYTIMYNIGGTSLLSFGTVLEE</sequence>
<reference evidence="3" key="1">
    <citation type="submission" date="2017-07" db="EMBL/GenBank/DDBJ databases">
        <authorList>
            <person name="Mikheyev A."/>
            <person name="Grau M."/>
        </authorList>
    </citation>
    <scope>NUCLEOTIDE SEQUENCE</scope>
    <source>
        <tissue evidence="3">Venom_gland</tissue>
    </source>
</reference>
<organism evidence="3">
    <name type="scientific">Micrurus corallinus</name>
    <name type="common">Brazilian coral snake</name>
    <dbReference type="NCBI Taxonomy" id="54390"/>
    <lineage>
        <taxon>Eukaryota</taxon>
        <taxon>Metazoa</taxon>
        <taxon>Chordata</taxon>
        <taxon>Craniata</taxon>
        <taxon>Vertebrata</taxon>
        <taxon>Euteleostomi</taxon>
        <taxon>Lepidosauria</taxon>
        <taxon>Squamata</taxon>
        <taxon>Bifurcata</taxon>
        <taxon>Unidentata</taxon>
        <taxon>Episquamata</taxon>
        <taxon>Toxicofera</taxon>
        <taxon>Serpentes</taxon>
        <taxon>Colubroidea</taxon>
        <taxon>Elapidae</taxon>
        <taxon>Elapinae</taxon>
        <taxon>Micrurus</taxon>
    </lineage>
</organism>
<feature type="transmembrane region" description="Helical" evidence="1">
    <location>
        <begin position="66"/>
        <end position="83"/>
    </location>
</feature>
<feature type="signal peptide" evidence="2">
    <location>
        <begin position="1"/>
        <end position="22"/>
    </location>
</feature>
<name>A0A2D4FWR3_MICCO</name>
<protein>
    <submittedName>
        <fullName evidence="3">Uncharacterized protein</fullName>
    </submittedName>
</protein>
<feature type="transmembrane region" description="Helical" evidence="1">
    <location>
        <begin position="95"/>
        <end position="116"/>
    </location>
</feature>
<evidence type="ECO:0000313" key="3">
    <source>
        <dbReference type="EMBL" id="LAA51913.1"/>
    </source>
</evidence>
<dbReference type="EMBL" id="IACJ01094820">
    <property type="protein sequence ID" value="LAA51913.1"/>
    <property type="molecule type" value="Transcribed_RNA"/>
</dbReference>
<evidence type="ECO:0000256" key="2">
    <source>
        <dbReference type="SAM" id="SignalP"/>
    </source>
</evidence>
<keyword evidence="2" id="KW-0732">Signal</keyword>
<evidence type="ECO:0000256" key="1">
    <source>
        <dbReference type="SAM" id="Phobius"/>
    </source>
</evidence>
<proteinExistence type="predicted"/>
<keyword evidence="1" id="KW-0472">Membrane</keyword>